<evidence type="ECO:0000256" key="4">
    <source>
        <dbReference type="ARBA" id="ARBA00022840"/>
    </source>
</evidence>
<feature type="domain" description="Helicase HerA central" evidence="7">
    <location>
        <begin position="122"/>
        <end position="364"/>
    </location>
</feature>
<keyword evidence="1" id="KW-0547">Nucleotide-binding</keyword>
<feature type="domain" description="Helicase HerA-like C-terminal" evidence="8">
    <location>
        <begin position="375"/>
        <end position="481"/>
    </location>
</feature>
<comment type="caution">
    <text evidence="9">The sequence shown here is derived from an EMBL/GenBank/DDBJ whole genome shotgun (WGS) entry which is preliminary data.</text>
</comment>
<dbReference type="AlphaFoldDB" id="A0A7V0T7F0"/>
<feature type="non-terminal residue" evidence="9">
    <location>
        <position position="515"/>
    </location>
</feature>
<dbReference type="InterPro" id="IPR002789">
    <property type="entry name" value="HerA_central"/>
</dbReference>
<dbReference type="Gene3D" id="3.40.50.300">
    <property type="entry name" value="P-loop containing nucleotide triphosphate hydrolases"/>
    <property type="match status" value="2"/>
</dbReference>
<evidence type="ECO:0000256" key="6">
    <source>
        <dbReference type="ARBA" id="ARBA00023235"/>
    </source>
</evidence>
<evidence type="ECO:0000256" key="5">
    <source>
        <dbReference type="ARBA" id="ARBA00023125"/>
    </source>
</evidence>
<dbReference type="GO" id="GO:0005524">
    <property type="term" value="F:ATP binding"/>
    <property type="evidence" value="ECO:0007669"/>
    <property type="project" value="UniProtKB-KW"/>
</dbReference>
<name>A0A7V0T7F0_UNCW3</name>
<proteinExistence type="predicted"/>
<evidence type="ECO:0000256" key="1">
    <source>
        <dbReference type="ARBA" id="ARBA00022741"/>
    </source>
</evidence>
<protein>
    <submittedName>
        <fullName evidence="9">DUF853 family protein</fullName>
    </submittedName>
</protein>
<dbReference type="Proteomes" id="UP000885672">
    <property type="component" value="Unassembled WGS sequence"/>
</dbReference>
<dbReference type="EMBL" id="DSBX01000310">
    <property type="protein sequence ID" value="HDR00217.1"/>
    <property type="molecule type" value="Genomic_DNA"/>
</dbReference>
<evidence type="ECO:0000256" key="3">
    <source>
        <dbReference type="ARBA" id="ARBA00022806"/>
    </source>
</evidence>
<dbReference type="Pfam" id="PF05872">
    <property type="entry name" value="HerA_C"/>
    <property type="match status" value="1"/>
</dbReference>
<dbReference type="GO" id="GO:0016787">
    <property type="term" value="F:hydrolase activity"/>
    <property type="evidence" value="ECO:0007669"/>
    <property type="project" value="UniProtKB-KW"/>
</dbReference>
<gene>
    <name evidence="9" type="ORF">ENN51_08055</name>
</gene>
<keyword evidence="5" id="KW-0238">DNA-binding</keyword>
<reference evidence="9" key="1">
    <citation type="journal article" date="2020" name="mSystems">
        <title>Genome- and Community-Level Interaction Insights into Carbon Utilization and Element Cycling Functions of Hydrothermarchaeota in Hydrothermal Sediment.</title>
        <authorList>
            <person name="Zhou Z."/>
            <person name="Liu Y."/>
            <person name="Xu W."/>
            <person name="Pan J."/>
            <person name="Luo Z.H."/>
            <person name="Li M."/>
        </authorList>
    </citation>
    <scope>NUCLEOTIDE SEQUENCE [LARGE SCALE GENOMIC DNA]</scope>
    <source>
        <strain evidence="9">SpSt-1182</strain>
    </source>
</reference>
<evidence type="ECO:0000259" key="8">
    <source>
        <dbReference type="Pfam" id="PF05872"/>
    </source>
</evidence>
<dbReference type="Pfam" id="PF01935">
    <property type="entry name" value="DUF87"/>
    <property type="match status" value="1"/>
</dbReference>
<dbReference type="InterPro" id="IPR027417">
    <property type="entry name" value="P-loop_NTPase"/>
</dbReference>
<dbReference type="GO" id="GO:0004386">
    <property type="term" value="F:helicase activity"/>
    <property type="evidence" value="ECO:0007669"/>
    <property type="project" value="UniProtKB-KW"/>
</dbReference>
<dbReference type="PANTHER" id="PTHR42957">
    <property type="entry name" value="HELICASE MJ1565-RELATED"/>
    <property type="match status" value="1"/>
</dbReference>
<keyword evidence="4" id="KW-0067">ATP-binding</keyword>
<organism evidence="9">
    <name type="scientific">candidate division WOR-3 bacterium</name>
    <dbReference type="NCBI Taxonomy" id="2052148"/>
    <lineage>
        <taxon>Bacteria</taxon>
        <taxon>Bacteria division WOR-3</taxon>
    </lineage>
</organism>
<dbReference type="InterPro" id="IPR033186">
    <property type="entry name" value="HerA_C"/>
</dbReference>
<keyword evidence="6" id="KW-0413">Isomerase</keyword>
<keyword evidence="2" id="KW-0378">Hydrolase</keyword>
<dbReference type="SUPFAM" id="SSF52540">
    <property type="entry name" value="P-loop containing nucleoside triphosphate hydrolases"/>
    <property type="match status" value="1"/>
</dbReference>
<accession>A0A7V0T7F0</accession>
<dbReference type="InterPro" id="IPR008571">
    <property type="entry name" value="HerA-like"/>
</dbReference>
<dbReference type="GO" id="GO:0003677">
    <property type="term" value="F:DNA binding"/>
    <property type="evidence" value="ECO:0007669"/>
    <property type="project" value="UniProtKB-KW"/>
</dbReference>
<evidence type="ECO:0000256" key="2">
    <source>
        <dbReference type="ARBA" id="ARBA00022801"/>
    </source>
</evidence>
<evidence type="ECO:0000313" key="9">
    <source>
        <dbReference type="EMBL" id="HDR00217.1"/>
    </source>
</evidence>
<keyword evidence="3" id="KW-0347">Helicase</keyword>
<sequence>MSDTDISIGHLIEISGERAVAELTADTTAPLAENYYPGQPGSYVKVPFRDYSIIGIVSDVRMPVNGGGRKTAGCVLIGTLEPDGRFERGVAIYPNVGQPVQMVTASELRTIFAEFLHFDYSFGALSQAPDQRAYIDVNRFFGQHCAVVGSTGCGKSYTVVSMLQSVIRKYPHTHIVVLDLHGEYASAFPDCVNAVHADEVELPYWILNFDEFQDLAVDRMEMTAKNQITVLRDCIVRARQSTDVAERMGLGTSVMVDSPIYFDIDELLGQLRNWNIQMVPDPEGRMMPGPLYGMFDRFLIRFDSRMSDPRYDFMFKCRAYKGADSLPQLLRDFLSIDTGKRMTVIDLSGVPNEAVGVVVAVVSRVVFEFNLWNPDRDRFPILMVYEEAHSYIPNREDDRYRACRASVERIVKEGRKYGVGAVVVSQRPKELSETVIAQCNNFVAMRLTNPDDQDYVRRLVPDTATGLIAMLPALRTGEAVILGNSVALPTRVMVDIPCPTPSSADVDYDRYWDQG</sequence>
<dbReference type="PANTHER" id="PTHR42957:SF1">
    <property type="entry name" value="HELICASE MJ1565-RELATED"/>
    <property type="match status" value="1"/>
</dbReference>
<evidence type="ECO:0000259" key="7">
    <source>
        <dbReference type="Pfam" id="PF01935"/>
    </source>
</evidence>